<dbReference type="InterPro" id="IPR017946">
    <property type="entry name" value="PLC-like_Pdiesterase_TIM-brl"/>
</dbReference>
<evidence type="ECO:0000259" key="1">
    <source>
        <dbReference type="SMART" id="SM00148"/>
    </source>
</evidence>
<evidence type="ECO:0000313" key="2">
    <source>
        <dbReference type="EMBL" id="CAG9332840.1"/>
    </source>
</evidence>
<dbReference type="Gene3D" id="3.20.20.190">
    <property type="entry name" value="Phosphatidylinositol (PI) phosphodiesterase"/>
    <property type="match status" value="1"/>
</dbReference>
<name>A0AAU9JZW4_9CILI</name>
<dbReference type="InterPro" id="IPR000909">
    <property type="entry name" value="PLipase_C_PInositol-sp_X_dom"/>
</dbReference>
<protein>
    <recommendedName>
        <fullName evidence="1">Phosphatidylinositol-specific phospholipase C X domain-containing protein</fullName>
    </recommendedName>
</protein>
<dbReference type="Proteomes" id="UP001162131">
    <property type="component" value="Unassembled WGS sequence"/>
</dbReference>
<comment type="caution">
    <text evidence="2">The sequence shown here is derived from an EMBL/GenBank/DDBJ whole genome shotgun (WGS) entry which is preliminary data.</text>
</comment>
<evidence type="ECO:0000313" key="3">
    <source>
        <dbReference type="Proteomes" id="UP001162131"/>
    </source>
</evidence>
<dbReference type="EMBL" id="CAJZBQ010000055">
    <property type="protein sequence ID" value="CAG9332840.1"/>
    <property type="molecule type" value="Genomic_DNA"/>
</dbReference>
<dbReference type="PANTHER" id="PTHR13593:SF113">
    <property type="entry name" value="SI:DKEY-266F7.9"/>
    <property type="match status" value="1"/>
</dbReference>
<dbReference type="SUPFAM" id="SSF51695">
    <property type="entry name" value="PLC-like phosphodiesterases"/>
    <property type="match status" value="1"/>
</dbReference>
<dbReference type="InterPro" id="IPR051057">
    <property type="entry name" value="PI-PLC_domain"/>
</dbReference>
<accession>A0AAU9JZW4</accession>
<sequence>MEPTSDNEQPLLGASRRRNYSDWMGEIFTSISSKKLSQLFIPGSHDSGTYRTAIVFRLARTWIQCQDKNFLEQLEAGIRYLDCRINCGPDLPFKDDRFYFAHDVCMNEIPLQELIDNVNTFINAHQREIIILDISHFKKFKNYRDDPKDWIDFSAYFEPWLKEGLVIEKEDAEKTVGQLINERKRIMILTSKPQIFGNGRFKESINAHKEWANERDPAELRNFLEARLNEKASFNDLWLLQCQLTPKFKWGKMFHGCEYLAEKLNENIREWFSTDLFLRANVVFTDFSTENCLVEIAIQENARRQV</sequence>
<dbReference type="PANTHER" id="PTHR13593">
    <property type="match status" value="1"/>
</dbReference>
<organism evidence="2 3">
    <name type="scientific">Blepharisma stoltei</name>
    <dbReference type="NCBI Taxonomy" id="1481888"/>
    <lineage>
        <taxon>Eukaryota</taxon>
        <taxon>Sar</taxon>
        <taxon>Alveolata</taxon>
        <taxon>Ciliophora</taxon>
        <taxon>Postciliodesmatophora</taxon>
        <taxon>Heterotrichea</taxon>
        <taxon>Heterotrichida</taxon>
        <taxon>Blepharismidae</taxon>
        <taxon>Blepharisma</taxon>
    </lineage>
</organism>
<dbReference type="GO" id="GO:0006629">
    <property type="term" value="P:lipid metabolic process"/>
    <property type="evidence" value="ECO:0007669"/>
    <property type="project" value="InterPro"/>
</dbReference>
<feature type="domain" description="Phosphatidylinositol-specific phospholipase C X" evidence="1">
    <location>
        <begin position="30"/>
        <end position="191"/>
    </location>
</feature>
<gene>
    <name evidence="2" type="ORF">BSTOLATCC_MIC57127</name>
</gene>
<dbReference type="CDD" id="cd08587">
    <property type="entry name" value="PI-PLCXDc_like"/>
    <property type="match status" value="1"/>
</dbReference>
<dbReference type="SMART" id="SM00148">
    <property type="entry name" value="PLCXc"/>
    <property type="match status" value="1"/>
</dbReference>
<dbReference type="GO" id="GO:0008081">
    <property type="term" value="F:phosphoric diester hydrolase activity"/>
    <property type="evidence" value="ECO:0007669"/>
    <property type="project" value="InterPro"/>
</dbReference>
<dbReference type="AlphaFoldDB" id="A0AAU9JZW4"/>
<keyword evidence="3" id="KW-1185">Reference proteome</keyword>
<proteinExistence type="predicted"/>
<reference evidence="2" key="1">
    <citation type="submission" date="2021-09" db="EMBL/GenBank/DDBJ databases">
        <authorList>
            <consortium name="AG Swart"/>
            <person name="Singh M."/>
            <person name="Singh A."/>
            <person name="Seah K."/>
            <person name="Emmerich C."/>
        </authorList>
    </citation>
    <scope>NUCLEOTIDE SEQUENCE</scope>
    <source>
        <strain evidence="2">ATCC30299</strain>
    </source>
</reference>
<dbReference type="PROSITE" id="PS50007">
    <property type="entry name" value="PIPLC_X_DOMAIN"/>
    <property type="match status" value="1"/>
</dbReference>